<gene>
    <name evidence="2" type="ORF">UBAL3_95950011</name>
</gene>
<dbReference type="GO" id="GO:0050920">
    <property type="term" value="P:regulation of chemotaxis"/>
    <property type="evidence" value="ECO:0007669"/>
    <property type="project" value="InterPro"/>
</dbReference>
<keyword evidence="3" id="KW-1185">Reference proteome</keyword>
<dbReference type="SUPFAM" id="SSF75708">
    <property type="entry name" value="Chemotaxis phosphatase CheZ"/>
    <property type="match status" value="1"/>
</dbReference>
<feature type="compositionally biased region" description="Polar residues" evidence="1">
    <location>
        <begin position="121"/>
        <end position="133"/>
    </location>
</feature>
<accession>C6I0R3</accession>
<evidence type="ECO:0000256" key="1">
    <source>
        <dbReference type="SAM" id="MobiDB-lite"/>
    </source>
</evidence>
<dbReference type="GO" id="GO:0009288">
    <property type="term" value="C:bacterial-type flagellum"/>
    <property type="evidence" value="ECO:0007669"/>
    <property type="project" value="InterPro"/>
</dbReference>
<dbReference type="EMBL" id="GG693888">
    <property type="protein sequence ID" value="EES51513.1"/>
    <property type="molecule type" value="Genomic_DNA"/>
</dbReference>
<proteinExistence type="predicted"/>
<feature type="region of interest" description="Disordered" evidence="1">
    <location>
        <begin position="121"/>
        <end position="144"/>
    </location>
</feature>
<dbReference type="InterPro" id="IPR007439">
    <property type="entry name" value="Chemotax_Pase_CheZ"/>
</dbReference>
<feature type="region of interest" description="Disordered" evidence="1">
    <location>
        <begin position="280"/>
        <end position="323"/>
    </location>
</feature>
<dbReference type="Pfam" id="PF04344">
    <property type="entry name" value="CheZ"/>
    <property type="match status" value="1"/>
</dbReference>
<dbReference type="AlphaFoldDB" id="C6I0R3"/>
<dbReference type="Proteomes" id="UP000009374">
    <property type="component" value="Unassembled WGS sequence"/>
</dbReference>
<reference evidence="2 3" key="1">
    <citation type="journal article" date="2009" name="Appl. Environ. Microbiol.">
        <title>Community genomic and proteomic analyses of chemoautotrophic iron-oxidizing "Leptospirillum rubarum" (Group II) and "Leptospirillum ferrodiazotrophum" (Group III) bacteria in acid mine drainage biofilms.</title>
        <authorList>
            <person name="Goltsman D.S."/>
            <person name="Denef V.J."/>
            <person name="Singer S.W."/>
            <person name="VerBerkmoes N.C."/>
            <person name="Lefsrud M."/>
            <person name="Mueller R.S."/>
            <person name="Dick G.J."/>
            <person name="Sun C.L."/>
            <person name="Wheeler K.E."/>
            <person name="Zemla A."/>
            <person name="Baker B.J."/>
            <person name="Hauser L."/>
            <person name="Land M."/>
            <person name="Shah M.B."/>
            <person name="Thelen M.P."/>
            <person name="Hettich R.L."/>
            <person name="Banfield J.F."/>
        </authorList>
    </citation>
    <scope>NUCLEOTIDE SEQUENCE [LARGE SCALE GENOMIC DNA]</scope>
</reference>
<evidence type="ECO:0000313" key="3">
    <source>
        <dbReference type="Proteomes" id="UP000009374"/>
    </source>
</evidence>
<feature type="compositionally biased region" description="Polar residues" evidence="1">
    <location>
        <begin position="307"/>
        <end position="316"/>
    </location>
</feature>
<dbReference type="GO" id="GO:0003824">
    <property type="term" value="F:catalytic activity"/>
    <property type="evidence" value="ECO:0007669"/>
    <property type="project" value="InterPro"/>
</dbReference>
<dbReference type="Gene3D" id="1.10.287.500">
    <property type="entry name" value="Helix hairpin bin"/>
    <property type="match status" value="1"/>
</dbReference>
<protein>
    <submittedName>
        <fullName evidence="2">Putative chemotaxis phosphatase, CheZ</fullName>
    </submittedName>
</protein>
<name>C6I0R3_9BACT</name>
<evidence type="ECO:0000313" key="2">
    <source>
        <dbReference type="EMBL" id="EES51513.1"/>
    </source>
</evidence>
<sequence>MQIMTFPLAKGIDLGIRMTEIRKIESIKDFPAEKMAMLSHPQEWFGLPIPENPHHLKGISLSSCREAIIAVPRVGRILRIFDSTGEGSPHPELSFLSRLRTIEGTDAWVLDVPAFREAHGWTSSPSATANVPAQNPGDGRDSSSTLIQQVGQTARDIQRVLSLSASLVDSLRFMEGKLPETSHGLEVISQMTEDAAHKLMNTLESLLEEHEAIRKILADSQTKKSDQKAKIEEILASADERIMHGFEAMAFQDLVGQNIKLIGGHLRDLESRLVQILIETNQSSPKESTDEPVAKPSEGASDKGSETKSAAPTSETLKGVGATGDIDQSAVDQLLSEFGF</sequence>
<organism evidence="2 3">
    <name type="scientific">Leptospirillum ferrodiazotrophum</name>
    <dbReference type="NCBI Taxonomy" id="412449"/>
    <lineage>
        <taxon>Bacteria</taxon>
        <taxon>Pseudomonadati</taxon>
        <taxon>Nitrospirota</taxon>
        <taxon>Nitrospiria</taxon>
        <taxon>Nitrospirales</taxon>
        <taxon>Nitrospiraceae</taxon>
        <taxon>Leptospirillum</taxon>
    </lineage>
</organism>